<dbReference type="InterPro" id="IPR006140">
    <property type="entry name" value="D-isomer_DH_NAD-bd"/>
</dbReference>
<comment type="caution">
    <text evidence="4">The sequence shown here is derived from an EMBL/GenBank/DDBJ whole genome shotgun (WGS) entry which is preliminary data.</text>
</comment>
<name>A0ABT5Y3Z5_9FLAO</name>
<sequence length="334" mass="37014">MKRLSHTISISNKVSNKEIEYYKDELGGIADLHFLNGLSTEDQTEKLKKSDILIARNPTIELPEVKNHAFNGIRFIQLLSAGFDHLDFSRFPQETIVAGNMGAYAKPMAEHGVGMILSLAKNLGLRHEEMKQGIFNQFGSGSTLIDQKACGIIGFGGIGKRIAHIMKSAFNCQVFAINTSGESTEPTDWIGKLDQLDYLLSNTDFVVITIPLTAQTENLIGPSELAKMKDDAILVNLARGQIINEEALYQKLKSTPTFKAAIDAWWIEPFFVNEFKLSFPFLDLPNVLGSPHNSAMVDGVLLHSSKVGIPNVKKYISTGKADRLLDLSNHKKFY</sequence>
<accession>A0ABT5Y3Z5</accession>
<evidence type="ECO:0000256" key="2">
    <source>
        <dbReference type="ARBA" id="ARBA00023027"/>
    </source>
</evidence>
<dbReference type="SUPFAM" id="SSF51735">
    <property type="entry name" value="NAD(P)-binding Rossmann-fold domains"/>
    <property type="match status" value="1"/>
</dbReference>
<dbReference type="EMBL" id="JARFVB010000020">
    <property type="protein sequence ID" value="MDF0718171.1"/>
    <property type="molecule type" value="Genomic_DNA"/>
</dbReference>
<protein>
    <submittedName>
        <fullName evidence="4">NAD(P)-dependent oxidoreductase</fullName>
    </submittedName>
</protein>
<dbReference type="PANTHER" id="PTHR43333:SF1">
    <property type="entry name" value="D-ISOMER SPECIFIC 2-HYDROXYACID DEHYDROGENASE NAD-BINDING DOMAIN-CONTAINING PROTEIN"/>
    <property type="match status" value="1"/>
</dbReference>
<organism evidence="4 5">
    <name type="scientific">Flagellimonas yonaguniensis</name>
    <dbReference type="NCBI Taxonomy" id="3031325"/>
    <lineage>
        <taxon>Bacteria</taxon>
        <taxon>Pseudomonadati</taxon>
        <taxon>Bacteroidota</taxon>
        <taxon>Flavobacteriia</taxon>
        <taxon>Flavobacteriales</taxon>
        <taxon>Flavobacteriaceae</taxon>
        <taxon>Flagellimonas</taxon>
    </lineage>
</organism>
<reference evidence="4 5" key="1">
    <citation type="submission" date="2023-03" db="EMBL/GenBank/DDBJ databases">
        <title>Muricauda XX sp. nov. and Muricauda XXX sp. nov., two novel species isolated from Okinawa Trough.</title>
        <authorList>
            <person name="Cao W."/>
            <person name="Deng X."/>
        </authorList>
    </citation>
    <scope>NUCLEOTIDE SEQUENCE [LARGE SCALE GENOMIC DNA]</scope>
    <source>
        <strain evidence="4 5">334s03</strain>
    </source>
</reference>
<dbReference type="Pfam" id="PF02826">
    <property type="entry name" value="2-Hacid_dh_C"/>
    <property type="match status" value="1"/>
</dbReference>
<gene>
    <name evidence="4" type="ORF">PY092_18560</name>
</gene>
<dbReference type="PROSITE" id="PS00671">
    <property type="entry name" value="D_2_HYDROXYACID_DH_3"/>
    <property type="match status" value="1"/>
</dbReference>
<dbReference type="RefSeq" id="WP_275617246.1">
    <property type="nucleotide sequence ID" value="NZ_JARFVB010000020.1"/>
</dbReference>
<dbReference type="InterPro" id="IPR029753">
    <property type="entry name" value="D-isomer_DH_CS"/>
</dbReference>
<evidence type="ECO:0000313" key="4">
    <source>
        <dbReference type="EMBL" id="MDF0718171.1"/>
    </source>
</evidence>
<dbReference type="Proteomes" id="UP001221366">
    <property type="component" value="Unassembled WGS sequence"/>
</dbReference>
<keyword evidence="5" id="KW-1185">Reference proteome</keyword>
<dbReference type="Gene3D" id="3.40.50.720">
    <property type="entry name" value="NAD(P)-binding Rossmann-like Domain"/>
    <property type="match status" value="2"/>
</dbReference>
<dbReference type="SUPFAM" id="SSF52283">
    <property type="entry name" value="Formate/glycerate dehydrogenase catalytic domain-like"/>
    <property type="match status" value="1"/>
</dbReference>
<keyword evidence="1" id="KW-0560">Oxidoreductase</keyword>
<evidence type="ECO:0000313" key="5">
    <source>
        <dbReference type="Proteomes" id="UP001221366"/>
    </source>
</evidence>
<evidence type="ECO:0000256" key="1">
    <source>
        <dbReference type="ARBA" id="ARBA00023002"/>
    </source>
</evidence>
<proteinExistence type="predicted"/>
<feature type="domain" description="D-isomer specific 2-hydroxyacid dehydrogenase NAD-binding" evidence="3">
    <location>
        <begin position="113"/>
        <end position="293"/>
    </location>
</feature>
<evidence type="ECO:0000259" key="3">
    <source>
        <dbReference type="Pfam" id="PF02826"/>
    </source>
</evidence>
<dbReference type="PANTHER" id="PTHR43333">
    <property type="entry name" value="2-HACID_DH_C DOMAIN-CONTAINING PROTEIN"/>
    <property type="match status" value="1"/>
</dbReference>
<keyword evidence="2" id="KW-0520">NAD</keyword>
<dbReference type="InterPro" id="IPR036291">
    <property type="entry name" value="NAD(P)-bd_dom_sf"/>
</dbReference>